<dbReference type="GO" id="GO:0031491">
    <property type="term" value="F:nucleosome binding"/>
    <property type="evidence" value="ECO:0007669"/>
    <property type="project" value="TreeGrafter"/>
</dbReference>
<comment type="subcellular location">
    <subcellularLocation>
        <location evidence="1">Nucleus</location>
    </subcellularLocation>
</comment>
<dbReference type="GO" id="GO:0008023">
    <property type="term" value="C:transcription elongation factor complex"/>
    <property type="evidence" value="ECO:0007669"/>
    <property type="project" value="TreeGrafter"/>
</dbReference>
<keyword evidence="7" id="KW-1185">Reference proteome</keyword>
<protein>
    <recommendedName>
        <fullName evidence="5">S1 motif domain-containing protein</fullName>
    </recommendedName>
</protein>
<sequence length="1182" mass="135267">YIYKRRTEEEAPERDIAKPELNDCSIFGSIHRIVFARSETKPHTIGLMYPMAMNNTNNILKDPLEIRNNLKKRKLKHGPDEIFADIHERVVHSSKDHQSDGISIEEESNWIHAQLRPLLKESDHDRINIDDIANFLVLHHVEKLEIPFIAMYRKEQCRSLLEIDFDLDHKPEAVWHKVLWMIQDLDRQWLLLRERKVFLLGFYYSRLFQQESANQFLLDSLVRSVKAAETEREVDDVDSKFCLHFPPPRDYTSCAQHNNTNSNSVLREAANKFGYSSEQVGLAWPLKKLLVGETEVAKETSPEEMALNYVSAMFEHPQAVLTGARHVAATELSCEPSIKKCVRRIYMQNALVSVSPTPLGNMAIDSFHQLAGVKWLRGKPLTMFEGTQWLLIHKAEEDNLLQVSFKLPENCMYTLVSECSKHFPSAGVSSKCAQLWDKQRKLILEEALDGFLLPSMEKEARLLLTSKAKVQLLSEYGHNLWNKVSEAPYTKHNPEFSTNEEAAPRVLACCWGPGNPATTFVMLDSFGELLDVLYADSISLPPKNADSRQCIKKDKDRLLKFMEDHKPGVVALGAANLSCARLKDNIFEVMFEMAGDFTEVPNWIYDLSIVYVDESLPRIYQNSQISGEQLPHQSGIERRAVALGRYLQNPLAMVATLCGQGREILSWNLHSLENFLDPDEKYRMVEQVMVDITNQVGIDLNLASSHEWLFSPLQFISGLGLRKAASLQSSLIRAGSVFSRKDLINHGLAKQVFVNAVGFLRIRRSGLAASSSSQSFHLLDDTRIHPESYGLAQELAKDIYDLRGGDNYNVNATERVRDDGAASLRNLVLDEYLGSRKQESKKETYSSIIRELCGGFKDWRRQYSEPSTDEELSMITGETITEGRIMQATVKRVRTGKAVCLVDCGLTGTLLKEDYSDDGKDILDLSNRLFEGDVLTCKIKSTQKNLPRLFLVCKESEMRNNGNLDPYYHEEGVQIEKEMAPKEKDRFKFRMIVHPSFRNITAHQATEYLSDKQFGDCVVHPSSRGVNYLTLTLKIYDNVYVHKEIVEGMKEDDVCIGKTLRIGEETYECLDWMMDWYVGPWVARLVTILNHRKFRTGTQPEVDDLLRIEKGKNPKMVVYGFGVSHEHPGTFILSYIRSIHLHHEYIGLSPKGFKFRKKMFQELGMLVAYFKRHIHDRSLKHQ</sequence>
<dbReference type="CDD" id="cd09928">
    <property type="entry name" value="SH2_Cterm_SPT6_like"/>
    <property type="match status" value="1"/>
</dbReference>
<dbReference type="SUPFAM" id="SSF55550">
    <property type="entry name" value="SH2 domain"/>
    <property type="match status" value="1"/>
</dbReference>
<dbReference type="InterPro" id="IPR042066">
    <property type="entry name" value="Spt6_death-like"/>
</dbReference>
<dbReference type="SMART" id="SM00316">
    <property type="entry name" value="S1"/>
    <property type="match status" value="1"/>
</dbReference>
<dbReference type="InterPro" id="IPR037027">
    <property type="entry name" value="YqgF/RNaseH-like_dom_sf"/>
</dbReference>
<dbReference type="GO" id="GO:0003676">
    <property type="term" value="F:nucleic acid binding"/>
    <property type="evidence" value="ECO:0007669"/>
    <property type="project" value="InterPro"/>
</dbReference>
<dbReference type="PROSITE" id="PS50126">
    <property type="entry name" value="S1"/>
    <property type="match status" value="1"/>
</dbReference>
<gene>
    <name evidence="6" type="ORF">CARUB_v10012559mg</name>
</gene>
<dbReference type="Pfam" id="PF14635">
    <property type="entry name" value="HHH_7"/>
    <property type="match status" value="1"/>
</dbReference>
<dbReference type="GO" id="GO:0042393">
    <property type="term" value="F:histone binding"/>
    <property type="evidence" value="ECO:0007669"/>
    <property type="project" value="TreeGrafter"/>
</dbReference>
<dbReference type="InterPro" id="IPR017072">
    <property type="entry name" value="TF_Spt6"/>
</dbReference>
<dbReference type="Gene3D" id="1.10.10.2740">
    <property type="entry name" value="Spt6, Death-like domain"/>
    <property type="match status" value="1"/>
</dbReference>
<keyword evidence="4" id="KW-0539">Nucleus</keyword>
<dbReference type="STRING" id="81985.R0IQD1"/>
<dbReference type="InterPro" id="IPR035018">
    <property type="entry name" value="Spt6_SH2_C"/>
</dbReference>
<dbReference type="GO" id="GO:0140673">
    <property type="term" value="P:transcription elongation-coupled chromatin remodeling"/>
    <property type="evidence" value="ECO:0007669"/>
    <property type="project" value="InterPro"/>
</dbReference>
<dbReference type="InterPro" id="IPR012340">
    <property type="entry name" value="NA-bd_OB-fold"/>
</dbReference>
<dbReference type="Pfam" id="PF14633">
    <property type="entry name" value="SH2_2"/>
    <property type="match status" value="1"/>
</dbReference>
<dbReference type="InterPro" id="IPR012337">
    <property type="entry name" value="RNaseH-like_sf"/>
</dbReference>
<feature type="domain" description="S1 motif" evidence="5">
    <location>
        <begin position="883"/>
        <end position="954"/>
    </location>
</feature>
<evidence type="ECO:0000313" key="6">
    <source>
        <dbReference type="EMBL" id="EOA39433.1"/>
    </source>
</evidence>
<evidence type="ECO:0000256" key="4">
    <source>
        <dbReference type="ARBA" id="ARBA00023242"/>
    </source>
</evidence>
<evidence type="ECO:0000256" key="2">
    <source>
        <dbReference type="ARBA" id="ARBA00009253"/>
    </source>
</evidence>
<dbReference type="InterPro" id="IPR010994">
    <property type="entry name" value="RuvA_2-like"/>
</dbReference>
<dbReference type="Proteomes" id="UP000029121">
    <property type="component" value="Unassembled WGS sequence"/>
</dbReference>
<dbReference type="InterPro" id="IPR035420">
    <property type="entry name" value="Spt6_SH2"/>
</dbReference>
<dbReference type="InterPro" id="IPR006641">
    <property type="entry name" value="YqgF/RNaseH-like_dom"/>
</dbReference>
<dbReference type="SUPFAM" id="SSF158832">
    <property type="entry name" value="Tex N-terminal region-like"/>
    <property type="match status" value="1"/>
</dbReference>
<keyword evidence="3" id="KW-0804">Transcription</keyword>
<dbReference type="SUPFAM" id="SSF50249">
    <property type="entry name" value="Nucleic acid-binding proteins"/>
    <property type="match status" value="1"/>
</dbReference>
<dbReference type="PANTHER" id="PTHR10145">
    <property type="entry name" value="TRANSCRIPTION ELONGATION FACTOR SPT6"/>
    <property type="match status" value="1"/>
</dbReference>
<feature type="non-terminal residue" evidence="6">
    <location>
        <position position="1"/>
    </location>
</feature>
<dbReference type="Gene3D" id="3.30.420.140">
    <property type="entry name" value="YqgF/RNase H-like domain"/>
    <property type="match status" value="1"/>
</dbReference>
<reference evidence="7" key="1">
    <citation type="journal article" date="2013" name="Nat. Genet.">
        <title>The Capsella rubella genome and the genomic consequences of rapid mating system evolution.</title>
        <authorList>
            <person name="Slotte T."/>
            <person name="Hazzouri K.M."/>
            <person name="Agren J.A."/>
            <person name="Koenig D."/>
            <person name="Maumus F."/>
            <person name="Guo Y.L."/>
            <person name="Steige K."/>
            <person name="Platts A.E."/>
            <person name="Escobar J.S."/>
            <person name="Newman L.K."/>
            <person name="Wang W."/>
            <person name="Mandakova T."/>
            <person name="Vello E."/>
            <person name="Smith L.M."/>
            <person name="Henz S.R."/>
            <person name="Steffen J."/>
            <person name="Takuno S."/>
            <person name="Brandvain Y."/>
            <person name="Coop G."/>
            <person name="Andolfatto P."/>
            <person name="Hu T.T."/>
            <person name="Blanchette M."/>
            <person name="Clark R.M."/>
            <person name="Quesneville H."/>
            <person name="Nordborg M."/>
            <person name="Gaut B.S."/>
            <person name="Lysak M.A."/>
            <person name="Jenkins J."/>
            <person name="Grimwood J."/>
            <person name="Chapman J."/>
            <person name="Prochnik S."/>
            <person name="Shu S."/>
            <person name="Rokhsar D."/>
            <person name="Schmutz J."/>
            <person name="Weigel D."/>
            <person name="Wright S.I."/>
        </authorList>
    </citation>
    <scope>NUCLEOTIDE SEQUENCE [LARGE SCALE GENOMIC DNA]</scope>
    <source>
        <strain evidence="7">cv. Monte Gargano</strain>
    </source>
</reference>
<dbReference type="InterPro" id="IPR028231">
    <property type="entry name" value="Spt6_YqgF"/>
</dbReference>
<dbReference type="eggNOG" id="KOG1856">
    <property type="taxonomic scope" value="Eukaryota"/>
</dbReference>
<dbReference type="SUPFAM" id="SSF53098">
    <property type="entry name" value="Ribonuclease H-like"/>
    <property type="match status" value="1"/>
</dbReference>
<evidence type="ECO:0000259" key="5">
    <source>
        <dbReference type="PROSITE" id="PS50126"/>
    </source>
</evidence>
<dbReference type="Gene3D" id="1.10.150.850">
    <property type="entry name" value="Spt6, helix-hairpin-helix domain"/>
    <property type="match status" value="1"/>
</dbReference>
<dbReference type="EMBL" id="KB870805">
    <property type="protein sequence ID" value="EOA39433.1"/>
    <property type="molecule type" value="Genomic_DNA"/>
</dbReference>
<accession>R0IQD1</accession>
<dbReference type="FunFam" id="3.30.505.10:FF:000050">
    <property type="entry name" value="Transcription elongation factor spt6"/>
    <property type="match status" value="1"/>
</dbReference>
<dbReference type="InterPro" id="IPR041692">
    <property type="entry name" value="HHH_9"/>
</dbReference>
<evidence type="ECO:0000256" key="3">
    <source>
        <dbReference type="ARBA" id="ARBA00023163"/>
    </source>
</evidence>
<dbReference type="GO" id="GO:0034728">
    <property type="term" value="P:nucleosome organization"/>
    <property type="evidence" value="ECO:0007669"/>
    <property type="project" value="TreeGrafter"/>
</dbReference>
<dbReference type="AlphaFoldDB" id="R0IQD1"/>
<dbReference type="InterPro" id="IPR003029">
    <property type="entry name" value="S1_domain"/>
</dbReference>
<organism evidence="6 7">
    <name type="scientific">Capsella rubella</name>
    <dbReference type="NCBI Taxonomy" id="81985"/>
    <lineage>
        <taxon>Eukaryota</taxon>
        <taxon>Viridiplantae</taxon>
        <taxon>Streptophyta</taxon>
        <taxon>Embryophyta</taxon>
        <taxon>Tracheophyta</taxon>
        <taxon>Spermatophyta</taxon>
        <taxon>Magnoliopsida</taxon>
        <taxon>eudicotyledons</taxon>
        <taxon>Gunneridae</taxon>
        <taxon>Pentapetalae</taxon>
        <taxon>rosids</taxon>
        <taxon>malvids</taxon>
        <taxon>Brassicales</taxon>
        <taxon>Brassicaceae</taxon>
        <taxon>Camelineae</taxon>
        <taxon>Capsella</taxon>
    </lineage>
</organism>
<dbReference type="SUPFAM" id="SSF47781">
    <property type="entry name" value="RuvA domain 2-like"/>
    <property type="match status" value="2"/>
</dbReference>
<dbReference type="InterPro" id="IPR023323">
    <property type="entry name" value="Tex-like_dom_sf"/>
</dbReference>
<comment type="similarity">
    <text evidence="2">Belongs to the SPT6 family.</text>
</comment>
<dbReference type="Pfam" id="PF17674">
    <property type="entry name" value="HHH_9"/>
    <property type="match status" value="1"/>
</dbReference>
<dbReference type="InterPro" id="IPR023319">
    <property type="entry name" value="Tex-like_HTH_dom_sf"/>
</dbReference>
<dbReference type="InterPro" id="IPR036860">
    <property type="entry name" value="SH2_dom_sf"/>
</dbReference>
<dbReference type="Gene3D" id="1.10.3500.10">
    <property type="entry name" value="Tex N-terminal region-like"/>
    <property type="match status" value="1"/>
</dbReference>
<dbReference type="InterPro" id="IPR032706">
    <property type="entry name" value="Spt6_HHH"/>
</dbReference>
<dbReference type="Pfam" id="PF14639">
    <property type="entry name" value="YqgF"/>
    <property type="match status" value="1"/>
</dbReference>
<dbReference type="PIRSF" id="PIRSF036947">
    <property type="entry name" value="Spt6"/>
    <property type="match status" value="1"/>
</dbReference>
<evidence type="ECO:0000313" key="7">
    <source>
        <dbReference type="Proteomes" id="UP000029121"/>
    </source>
</evidence>
<dbReference type="Gene3D" id="3.30.505.10">
    <property type="entry name" value="SH2 domain"/>
    <property type="match status" value="2"/>
</dbReference>
<dbReference type="SMART" id="SM00732">
    <property type="entry name" value="YqgFc"/>
    <property type="match status" value="1"/>
</dbReference>
<proteinExistence type="inferred from homology"/>
<evidence type="ECO:0000256" key="1">
    <source>
        <dbReference type="ARBA" id="ARBA00004123"/>
    </source>
</evidence>
<dbReference type="Gene3D" id="2.40.50.140">
    <property type="entry name" value="Nucleic acid-binding proteins"/>
    <property type="match status" value="1"/>
</dbReference>
<name>R0IQD1_9BRAS</name>
<dbReference type="CDD" id="cd09918">
    <property type="entry name" value="SH2_Nterm_SPT6_like"/>
    <property type="match status" value="1"/>
</dbReference>
<dbReference type="Gene3D" id="1.10.10.650">
    <property type="entry name" value="RuvA domain 2-like"/>
    <property type="match status" value="1"/>
</dbReference>
<dbReference type="InterPro" id="IPR035019">
    <property type="entry name" value="Spt6_SH2_N"/>
</dbReference>
<dbReference type="PANTHER" id="PTHR10145:SF6">
    <property type="entry name" value="TRANSCRIPTION ELONGATION FACTOR SPT6"/>
    <property type="match status" value="1"/>
</dbReference>